<dbReference type="InterPro" id="IPR002611">
    <property type="entry name" value="IstB_ATP-bd"/>
</dbReference>
<dbReference type="CDD" id="cd00009">
    <property type="entry name" value="AAA"/>
    <property type="match status" value="1"/>
</dbReference>
<evidence type="ECO:0000313" key="4">
    <source>
        <dbReference type="Proteomes" id="UP000531840"/>
    </source>
</evidence>
<keyword evidence="4" id="KW-1185">Reference proteome</keyword>
<dbReference type="NCBIfam" id="NF038214">
    <property type="entry name" value="IS21_help_AAA"/>
    <property type="match status" value="1"/>
</dbReference>
<dbReference type="PANTHER" id="PTHR30050:SF4">
    <property type="entry name" value="ATP-BINDING PROTEIN RV3427C IN INSERTION SEQUENCE-RELATED"/>
    <property type="match status" value="1"/>
</dbReference>
<dbReference type="SMART" id="SM00382">
    <property type="entry name" value="AAA"/>
    <property type="match status" value="1"/>
</dbReference>
<reference evidence="3 4" key="1">
    <citation type="submission" date="2020-07" db="EMBL/GenBank/DDBJ databases">
        <title>MOT database genomes.</title>
        <authorList>
            <person name="Joseph S."/>
            <person name="Aduse-Opoku J."/>
            <person name="Hashim A."/>
            <person name="Wade W."/>
            <person name="Curtis M."/>
        </authorList>
    </citation>
    <scope>NUCLEOTIDE SEQUENCE [LARGE SCALE GENOMIC DNA]</scope>
    <source>
        <strain evidence="3 4">CIP 106318</strain>
    </source>
</reference>
<dbReference type="SUPFAM" id="SSF52540">
    <property type="entry name" value="P-loop containing nucleoside triphosphate hydrolases"/>
    <property type="match status" value="1"/>
</dbReference>
<keyword evidence="3" id="KW-0547">Nucleotide-binding</keyword>
<evidence type="ECO:0000259" key="2">
    <source>
        <dbReference type="SMART" id="SM00382"/>
    </source>
</evidence>
<dbReference type="InterPro" id="IPR047661">
    <property type="entry name" value="IstB"/>
</dbReference>
<evidence type="ECO:0000256" key="1">
    <source>
        <dbReference type="ARBA" id="ARBA00008059"/>
    </source>
</evidence>
<comment type="similarity">
    <text evidence="1">Belongs to the IS21/IS1162 putative ATP-binding protein family.</text>
</comment>
<dbReference type="InterPro" id="IPR003593">
    <property type="entry name" value="AAA+_ATPase"/>
</dbReference>
<accession>A0ABX2SZM8</accession>
<proteinExistence type="inferred from homology"/>
<dbReference type="Pfam" id="PF01695">
    <property type="entry name" value="IstB_IS21"/>
    <property type="match status" value="1"/>
</dbReference>
<dbReference type="InterPro" id="IPR027417">
    <property type="entry name" value="P-loop_NTPase"/>
</dbReference>
<dbReference type="Gene3D" id="3.40.50.300">
    <property type="entry name" value="P-loop containing nucleotide triphosphate hydrolases"/>
    <property type="match status" value="1"/>
</dbReference>
<organism evidence="3 4">
    <name type="scientific">Gemelliphila palaticanis</name>
    <dbReference type="NCBI Taxonomy" id="81950"/>
    <lineage>
        <taxon>Bacteria</taxon>
        <taxon>Bacillati</taxon>
        <taxon>Bacillota</taxon>
        <taxon>Bacilli</taxon>
        <taxon>Bacillales</taxon>
        <taxon>Gemellaceae</taxon>
        <taxon>Gemelliphila</taxon>
    </lineage>
</organism>
<gene>
    <name evidence="3" type="ORF">HZY85_06515</name>
</gene>
<dbReference type="PANTHER" id="PTHR30050">
    <property type="entry name" value="CHROMOSOMAL REPLICATION INITIATOR PROTEIN DNAA"/>
    <property type="match status" value="1"/>
</dbReference>
<dbReference type="Proteomes" id="UP000531840">
    <property type="component" value="Unassembled WGS sequence"/>
</dbReference>
<feature type="domain" description="AAA+ ATPase" evidence="2">
    <location>
        <begin position="31"/>
        <end position="163"/>
    </location>
</feature>
<dbReference type="GO" id="GO:0005524">
    <property type="term" value="F:ATP binding"/>
    <property type="evidence" value="ECO:0007669"/>
    <property type="project" value="UniProtKB-KW"/>
</dbReference>
<evidence type="ECO:0000313" key="3">
    <source>
        <dbReference type="EMBL" id="NYS47840.1"/>
    </source>
</evidence>
<comment type="caution">
    <text evidence="3">The sequence shown here is derived from an EMBL/GenBank/DDBJ whole genome shotgun (WGS) entry which is preliminary data.</text>
</comment>
<name>A0ABX2SZM8_9BACL</name>
<keyword evidence="3" id="KW-0067">ATP-binding</keyword>
<dbReference type="EMBL" id="JACBYF010000014">
    <property type="protein sequence ID" value="NYS47840.1"/>
    <property type="molecule type" value="Genomic_DNA"/>
</dbReference>
<protein>
    <submittedName>
        <fullName evidence="3">ATP-binding protein</fullName>
    </submittedName>
</protein>
<sequence>MVNKGISFLLFTNKKFLISYCNFRSLKFIKKKENIIFYGNSGVGKTHLAISVGVTVAQNRNSTYFIKCVDLINTLKKAHLEGRFSDRIRKLSSYKLLIIDELGYLPISNQDSKLLFQLIDKRYEKNSTIITTNINFYQWDEIFGDPLIASAIVDRLLHHSNVVTIKGNSYRLKNLYLDSDEINN</sequence>